<dbReference type="AlphaFoldDB" id="A0A369WJQ1"/>
<comment type="caution">
    <text evidence="2">The sequence shown here is derived from an EMBL/GenBank/DDBJ whole genome shotgun (WGS) entry which is preliminary data.</text>
</comment>
<dbReference type="RefSeq" id="WP_114696021.1">
    <property type="nucleotide sequence ID" value="NZ_QQOH01000003.1"/>
</dbReference>
<dbReference type="InterPro" id="IPR000182">
    <property type="entry name" value="GNAT_dom"/>
</dbReference>
<evidence type="ECO:0000313" key="3">
    <source>
        <dbReference type="Proteomes" id="UP000253769"/>
    </source>
</evidence>
<dbReference type="InterPro" id="IPR016181">
    <property type="entry name" value="Acyl_CoA_acyltransferase"/>
</dbReference>
<dbReference type="SUPFAM" id="SSF55729">
    <property type="entry name" value="Acyl-CoA N-acyltransferases (Nat)"/>
    <property type="match status" value="1"/>
</dbReference>
<evidence type="ECO:0000259" key="1">
    <source>
        <dbReference type="PROSITE" id="PS51186"/>
    </source>
</evidence>
<dbReference type="EMBL" id="QQOH01000003">
    <property type="protein sequence ID" value="RDE19675.1"/>
    <property type="molecule type" value="Genomic_DNA"/>
</dbReference>
<dbReference type="InterPro" id="IPR051531">
    <property type="entry name" value="N-acetyltransferase"/>
</dbReference>
<dbReference type="PROSITE" id="PS51186">
    <property type="entry name" value="GNAT"/>
    <property type="match status" value="1"/>
</dbReference>
<proteinExistence type="predicted"/>
<dbReference type="OrthoDB" id="6293260at2"/>
<keyword evidence="2" id="KW-0808">Transferase</keyword>
<dbReference type="PANTHER" id="PTHR43792">
    <property type="entry name" value="GNAT FAMILY, PUTATIVE (AFU_ORTHOLOGUE AFUA_3G00765)-RELATED-RELATED"/>
    <property type="match status" value="1"/>
</dbReference>
<feature type="domain" description="N-acetyltransferase" evidence="1">
    <location>
        <begin position="26"/>
        <end position="167"/>
    </location>
</feature>
<reference evidence="2 3" key="1">
    <citation type="submission" date="2018-07" db="EMBL/GenBank/DDBJ databases">
        <title>Motiliproteus coralliicola sp. nov., a bacterium isolated from Coral.</title>
        <authorList>
            <person name="Wang G."/>
        </authorList>
    </citation>
    <scope>NUCLEOTIDE SEQUENCE [LARGE SCALE GENOMIC DNA]</scope>
    <source>
        <strain evidence="2 3">C34</strain>
    </source>
</reference>
<keyword evidence="3" id="KW-1185">Reference proteome</keyword>
<dbReference type="CDD" id="cd04301">
    <property type="entry name" value="NAT_SF"/>
    <property type="match status" value="1"/>
</dbReference>
<dbReference type="GO" id="GO:0016747">
    <property type="term" value="F:acyltransferase activity, transferring groups other than amino-acyl groups"/>
    <property type="evidence" value="ECO:0007669"/>
    <property type="project" value="InterPro"/>
</dbReference>
<dbReference type="Gene3D" id="3.40.630.30">
    <property type="match status" value="1"/>
</dbReference>
<protein>
    <submittedName>
        <fullName evidence="2">N-acetyltransferase</fullName>
    </submittedName>
</protein>
<evidence type="ECO:0000313" key="2">
    <source>
        <dbReference type="EMBL" id="RDE19675.1"/>
    </source>
</evidence>
<organism evidence="2 3">
    <name type="scientific">Motiliproteus coralliicola</name>
    <dbReference type="NCBI Taxonomy" id="2283196"/>
    <lineage>
        <taxon>Bacteria</taxon>
        <taxon>Pseudomonadati</taxon>
        <taxon>Pseudomonadota</taxon>
        <taxon>Gammaproteobacteria</taxon>
        <taxon>Oceanospirillales</taxon>
        <taxon>Oceanospirillaceae</taxon>
        <taxon>Motiliproteus</taxon>
    </lineage>
</organism>
<sequence length="176" mass="19275">MGLSFASSRLSVSELTGSLTSCKHTSLLERIPKILTPPVVENLPPYFHGIDSKELAEIWLDRMLSESRLFLVTSVEGTLIGFLFASVENDTDAHIGYLLAEDYWGKGLASELLTGFIGEISNNESWVKLIAGVEESNVASANLLKRQGFIEQPNSGDGVVFFEYTISTPRTENTDG</sequence>
<dbReference type="Pfam" id="PF13302">
    <property type="entry name" value="Acetyltransf_3"/>
    <property type="match status" value="1"/>
</dbReference>
<accession>A0A369WJQ1</accession>
<dbReference type="Proteomes" id="UP000253769">
    <property type="component" value="Unassembled WGS sequence"/>
</dbReference>
<name>A0A369WJQ1_9GAMM</name>
<gene>
    <name evidence="2" type="ORF">DV711_12390</name>
</gene>